<keyword evidence="5" id="KW-0812">Transmembrane</keyword>
<evidence type="ECO:0000313" key="15">
    <source>
        <dbReference type="Proteomes" id="UP000518752"/>
    </source>
</evidence>
<dbReference type="SUPFAM" id="SSF50998">
    <property type="entry name" value="Quinoprotein alcohol dehydrogenase-like"/>
    <property type="match status" value="2"/>
</dbReference>
<sequence length="1053" mass="114853">MVTRFSRRLSFFQILLASVMHLHAFLFLLSLLASFSLALHENDVGVVDWHKKLVGVPNTDSKHTAPVFHRAPERIGRNTKSLVLAVTNSNVLAALDSVNGSVAWRYVYEPQDNIVTFQKLRSVVTSLSGIGGATLRFFDALTGELLLEKRLHESESGLLVQPNYLGTFIAFGNTTRDIYTLTNGRTVTYVSSDVDYSNGGDIVWTWVSEDHRQILYSTLLPTDEAIYVVGLASSFASYTLQITALSPTTGKVLSTTSVPSSISNGLDDFVVLSNAIVWLESGVLKSLALTPSLKNKHVSLKNHSFEKITEIGLASQAAFVAVKSGGLGYLVTLEKGNVVLGKEFEASSDSFFSGGFDKDGRSYVSRVSSSAAAQKVGVQVFTPHLAEGKGAMKEYALSFDADTHGTINDVAIDSSNEASTSRLLVTTSTGVVQLWEQDKHVWTREEGLSEVNAAKFVELPELVSVLSGDSGLSNEGFVGRVIRQIKDAKDLPGYILRFVKRFATGSYESATSSATVASPSSSSSEPQLQLPFRDAFGFRQVLVVSTSYGKVYGIDTSNGKIIWSRILGGGAKAVEHGAKVIPVEGKMFVVKTVADLDDDSHNLEAAAPEVILVAKSVSGESITEETLLFHFNALTGNDILGSQSSLRGSPVTSNGFLDAYVLQGQRKKIVVVIDSQFKTYLYPPNAVSEEIFAAAITTGSLSVPLRVDTVHGQRRLVGHQFMSQTDSGRKDAYPTWTLSLPDGQDVQSVIAPIRDPIASIGKVLGDRTTLYKYLNPHIVLVLTAPHSSSSSALHPDGHVHAHCGLYLVDSVKGSVVYKVTLPTERGTCNVKATFTENWLVYHYYDGEYQGTGQTKGYKIVTVELYEGKQVDEKTKSSELSSFSDKMMDITAYQQAYVYPHAISAIAHTSTKFGITSKDIIVAHANNNIQSLSRRLLNPRRPVGRKPSSGEQEEFLIQYEPVIPDDPRKVLSHNYDVSNTRSIITSPALLESTSLVFAYGLDLFLTRVAPSNTFDVLSESFNKVQLVLTVTGLAVAILITRPMVKRKKLRERWY</sequence>
<dbReference type="GO" id="GO:0034975">
    <property type="term" value="P:protein folding in endoplasmic reticulum"/>
    <property type="evidence" value="ECO:0007669"/>
    <property type="project" value="TreeGrafter"/>
</dbReference>
<dbReference type="GO" id="GO:0072546">
    <property type="term" value="C:EMC complex"/>
    <property type="evidence" value="ECO:0007669"/>
    <property type="project" value="InterPro"/>
</dbReference>
<dbReference type="InterPro" id="IPR011678">
    <property type="entry name" value="EMC1_C"/>
</dbReference>
<evidence type="ECO:0000256" key="5">
    <source>
        <dbReference type="ARBA" id="ARBA00022692"/>
    </source>
</evidence>
<feature type="signal peptide" evidence="11">
    <location>
        <begin position="1"/>
        <end position="38"/>
    </location>
</feature>
<dbReference type="InterPro" id="IPR011047">
    <property type="entry name" value="Quinoprotein_ADH-like_sf"/>
</dbReference>
<reference evidence="14 15" key="1">
    <citation type="journal article" date="2020" name="ISME J.">
        <title>Uncovering the hidden diversity of litter-decomposition mechanisms in mushroom-forming fungi.</title>
        <authorList>
            <person name="Floudas D."/>
            <person name="Bentzer J."/>
            <person name="Ahren D."/>
            <person name="Johansson T."/>
            <person name="Persson P."/>
            <person name="Tunlid A."/>
        </authorList>
    </citation>
    <scope>NUCLEOTIDE SEQUENCE [LARGE SCALE GENOMIC DNA]</scope>
    <source>
        <strain evidence="14 15">CBS 406.79</strain>
    </source>
</reference>
<name>A0A8H5CUQ0_9AGAR</name>
<dbReference type="Pfam" id="PF25293">
    <property type="entry name" value="Beta-prop_EMC1_N"/>
    <property type="match status" value="1"/>
</dbReference>
<keyword evidence="15" id="KW-1185">Reference proteome</keyword>
<organism evidence="14 15">
    <name type="scientific">Collybiopsis confluens</name>
    <dbReference type="NCBI Taxonomy" id="2823264"/>
    <lineage>
        <taxon>Eukaryota</taxon>
        <taxon>Fungi</taxon>
        <taxon>Dikarya</taxon>
        <taxon>Basidiomycota</taxon>
        <taxon>Agaricomycotina</taxon>
        <taxon>Agaricomycetes</taxon>
        <taxon>Agaricomycetidae</taxon>
        <taxon>Agaricales</taxon>
        <taxon>Marasmiineae</taxon>
        <taxon>Omphalotaceae</taxon>
        <taxon>Collybiopsis</taxon>
    </lineage>
</organism>
<dbReference type="Gene3D" id="2.130.10.10">
    <property type="entry name" value="YVTN repeat-like/Quinoprotein amine dehydrogenase"/>
    <property type="match status" value="1"/>
</dbReference>
<comment type="subcellular location">
    <subcellularLocation>
        <location evidence="1">Endoplasmic reticulum membrane</location>
        <topology evidence="1">Single-pass type I membrane protein</topology>
    </subcellularLocation>
</comment>
<dbReference type="AlphaFoldDB" id="A0A8H5CUQ0"/>
<comment type="subunit">
    <text evidence="3">Component of the ER membrane protein complex (EMC).</text>
</comment>
<gene>
    <name evidence="14" type="ORF">D9757_014861</name>
</gene>
<keyword evidence="10" id="KW-0325">Glycoprotein</keyword>
<evidence type="ECO:0000256" key="9">
    <source>
        <dbReference type="ARBA" id="ARBA00023136"/>
    </source>
</evidence>
<evidence type="ECO:0000256" key="6">
    <source>
        <dbReference type="ARBA" id="ARBA00022729"/>
    </source>
</evidence>
<keyword evidence="9" id="KW-0472">Membrane</keyword>
<feature type="chain" id="PRO_5034065455" description="ER membrane protein complex subunit 1" evidence="11">
    <location>
        <begin position="39"/>
        <end position="1053"/>
    </location>
</feature>
<dbReference type="OrthoDB" id="28092at2759"/>
<evidence type="ECO:0000256" key="4">
    <source>
        <dbReference type="ARBA" id="ARBA00020824"/>
    </source>
</evidence>
<keyword evidence="7" id="KW-0256">Endoplasmic reticulum</keyword>
<dbReference type="EMBL" id="JAACJN010000323">
    <property type="protein sequence ID" value="KAF5348225.1"/>
    <property type="molecule type" value="Genomic_DNA"/>
</dbReference>
<evidence type="ECO:0000256" key="2">
    <source>
        <dbReference type="ARBA" id="ARBA00007904"/>
    </source>
</evidence>
<feature type="domain" description="EMC1 first beta-propeller" evidence="13">
    <location>
        <begin position="38"/>
        <end position="446"/>
    </location>
</feature>
<evidence type="ECO:0000256" key="7">
    <source>
        <dbReference type="ARBA" id="ARBA00022824"/>
    </source>
</evidence>
<evidence type="ECO:0000256" key="3">
    <source>
        <dbReference type="ARBA" id="ARBA00011276"/>
    </source>
</evidence>
<keyword evidence="8" id="KW-1133">Transmembrane helix</keyword>
<dbReference type="Pfam" id="PF07774">
    <property type="entry name" value="EMC1_C"/>
    <property type="match status" value="1"/>
</dbReference>
<dbReference type="Proteomes" id="UP000518752">
    <property type="component" value="Unassembled WGS sequence"/>
</dbReference>
<dbReference type="PANTHER" id="PTHR21573">
    <property type="entry name" value="ER MEMBRANE PROTEIN COMPLEX SUBUNIT 1"/>
    <property type="match status" value="1"/>
</dbReference>
<keyword evidence="6 11" id="KW-0732">Signal</keyword>
<evidence type="ECO:0000256" key="10">
    <source>
        <dbReference type="ARBA" id="ARBA00023180"/>
    </source>
</evidence>
<accession>A0A8H5CUQ0</accession>
<comment type="caution">
    <text evidence="14">The sequence shown here is derived from an EMBL/GenBank/DDBJ whole genome shotgun (WGS) entry which is preliminary data.</text>
</comment>
<dbReference type="InterPro" id="IPR015943">
    <property type="entry name" value="WD40/YVTN_repeat-like_dom_sf"/>
</dbReference>
<evidence type="ECO:0000256" key="11">
    <source>
        <dbReference type="SAM" id="SignalP"/>
    </source>
</evidence>
<proteinExistence type="inferred from homology"/>
<evidence type="ECO:0000259" key="12">
    <source>
        <dbReference type="Pfam" id="PF07774"/>
    </source>
</evidence>
<dbReference type="PANTHER" id="PTHR21573:SF0">
    <property type="entry name" value="ER MEMBRANE PROTEIN COMPLEX SUBUNIT 1"/>
    <property type="match status" value="1"/>
</dbReference>
<comment type="similarity">
    <text evidence="2">Belongs to the EMC1 family.</text>
</comment>
<evidence type="ECO:0000259" key="13">
    <source>
        <dbReference type="Pfam" id="PF25293"/>
    </source>
</evidence>
<feature type="domain" description="ER membrane protein complex subunit 1 C-terminal" evidence="12">
    <location>
        <begin position="835"/>
        <end position="1052"/>
    </location>
</feature>
<protein>
    <recommendedName>
        <fullName evidence="4">ER membrane protein complex subunit 1</fullName>
    </recommendedName>
</protein>
<evidence type="ECO:0000256" key="8">
    <source>
        <dbReference type="ARBA" id="ARBA00022989"/>
    </source>
</evidence>
<evidence type="ECO:0000313" key="14">
    <source>
        <dbReference type="EMBL" id="KAF5348225.1"/>
    </source>
</evidence>
<dbReference type="InterPro" id="IPR026895">
    <property type="entry name" value="EMC1"/>
</dbReference>
<evidence type="ECO:0000256" key="1">
    <source>
        <dbReference type="ARBA" id="ARBA00004115"/>
    </source>
</evidence>
<dbReference type="InterPro" id="IPR058545">
    <property type="entry name" value="Beta-prop_EMC1_1st"/>
</dbReference>